<proteinExistence type="predicted"/>
<feature type="domain" description="DUF7351" evidence="3">
    <location>
        <begin position="412"/>
        <end position="587"/>
    </location>
</feature>
<keyword evidence="5" id="KW-1185">Reference proteome</keyword>
<dbReference type="EMBL" id="WSZK01000009">
    <property type="protein sequence ID" value="MWG33713.1"/>
    <property type="molecule type" value="Genomic_DNA"/>
</dbReference>
<sequence>MCGDEAANPFSLLANETRLGVVEAIGNASGGGEYATLSHSTVQEALGGVDSGKLNYHLRQLRGRFVERTDDGYRLTLPGIRVYQALVSGAFDGERPSVEPVELEHDCETCGDPMTVSYEQGRFFVRCPTCDVVYQRYPISPNAVDESDAQSLLDVSMWTCHIDTWTMLRGICPYCSGAVERTFSPEDRVGTNNDDWDLFAYLSCRSCGWFNHVTAEMVALHHHATTTFYDERGLSEQYMDVKLDSEWTVTVHSEDPLRARVEITHDGDTIRFLLDEHLEVVDWSVDGERPHRSGATPRRRRAASDDPAPRSRMEASLSILADETRLAIVEVLGDAGGGGEDAALPYSTIRDRLATGDTGNLSYHLKRLRGRFVDPVDEGYRLTISGIRAYQAVASGRFERDRPTVEPTPFGERCAECDGLLQASYLDGRFIVRCNGCSVRWFRYPLSPNAFDPDDVQQLVEAAFTRNYTDLRSMFAGICPYCSSGVARTVSGSDRGEMGVDEDTVFAHLSCLRCSWFALPRVDMVAFLHHATATYFERHGRPKPSAGMIVDGEWTTTVRSEDPLRVQVDIELDGDTLHHVVDEDLQVVEWTVLD</sequence>
<dbReference type="InterPro" id="IPR055775">
    <property type="entry name" value="DUF7351"/>
</dbReference>
<organism evidence="4 5">
    <name type="scientific">Halomarina oriensis</name>
    <dbReference type="NCBI Taxonomy" id="671145"/>
    <lineage>
        <taxon>Archaea</taxon>
        <taxon>Methanobacteriati</taxon>
        <taxon>Methanobacteriota</taxon>
        <taxon>Stenosarchaea group</taxon>
        <taxon>Halobacteria</taxon>
        <taxon>Halobacteriales</taxon>
        <taxon>Natronomonadaceae</taxon>
        <taxon>Halomarina</taxon>
    </lineage>
</organism>
<dbReference type="Pfam" id="PF24038">
    <property type="entry name" value="DUF7347"/>
    <property type="match status" value="2"/>
</dbReference>
<evidence type="ECO:0000256" key="1">
    <source>
        <dbReference type="SAM" id="MobiDB-lite"/>
    </source>
</evidence>
<feature type="domain" description="DUF7347" evidence="2">
    <location>
        <begin position="7"/>
        <end position="85"/>
    </location>
</feature>
<comment type="caution">
    <text evidence="4">The sequence shown here is derived from an EMBL/GenBank/DDBJ whole genome shotgun (WGS) entry which is preliminary data.</text>
</comment>
<dbReference type="Gene3D" id="1.10.10.10">
    <property type="entry name" value="Winged helix-like DNA-binding domain superfamily/Winged helix DNA-binding domain"/>
    <property type="match status" value="1"/>
</dbReference>
<evidence type="ECO:0000259" key="2">
    <source>
        <dbReference type="Pfam" id="PF24038"/>
    </source>
</evidence>
<protein>
    <recommendedName>
        <fullName evidence="6">ArsR family transcriptional regulator</fullName>
    </recommendedName>
</protein>
<name>A0A6B0GLR0_9EURY</name>
<accession>A0A6B0GLR0</accession>
<feature type="compositionally biased region" description="Basic and acidic residues" evidence="1">
    <location>
        <begin position="302"/>
        <end position="312"/>
    </location>
</feature>
<evidence type="ECO:0000313" key="5">
    <source>
        <dbReference type="Proteomes" id="UP000451471"/>
    </source>
</evidence>
<dbReference type="InterPro" id="IPR055771">
    <property type="entry name" value="DUF7347"/>
</dbReference>
<evidence type="ECO:0008006" key="6">
    <source>
        <dbReference type="Google" id="ProtNLM"/>
    </source>
</evidence>
<feature type="domain" description="DUF7351" evidence="3">
    <location>
        <begin position="105"/>
        <end position="280"/>
    </location>
</feature>
<reference evidence="4 5" key="1">
    <citation type="submission" date="2019-12" db="EMBL/GenBank/DDBJ databases">
        <title>Halocatena pleomorpha gen. nov. sp. nov., an extremely halophilic archaeon of family Halobacteriaceae isolated from saltpan soil.</title>
        <authorList>
            <person name="Pal Y."/>
            <person name="Verma A."/>
            <person name="Krishnamurthi S."/>
            <person name="Kumar P."/>
        </authorList>
    </citation>
    <scope>NUCLEOTIDE SEQUENCE [LARGE SCALE GENOMIC DNA]</scope>
    <source>
        <strain evidence="4 5">JCM 16495</strain>
    </source>
</reference>
<feature type="domain" description="DUF7347" evidence="2">
    <location>
        <begin position="316"/>
        <end position="393"/>
    </location>
</feature>
<feature type="region of interest" description="Disordered" evidence="1">
    <location>
        <begin position="287"/>
        <end position="312"/>
    </location>
</feature>
<dbReference type="Pfam" id="PF24042">
    <property type="entry name" value="DUF7351"/>
    <property type="match status" value="2"/>
</dbReference>
<dbReference type="InterPro" id="IPR036388">
    <property type="entry name" value="WH-like_DNA-bd_sf"/>
</dbReference>
<evidence type="ECO:0000313" key="4">
    <source>
        <dbReference type="EMBL" id="MWG33713.1"/>
    </source>
</evidence>
<evidence type="ECO:0000259" key="3">
    <source>
        <dbReference type="Pfam" id="PF24042"/>
    </source>
</evidence>
<gene>
    <name evidence="4" type="ORF">GQS65_04260</name>
</gene>
<dbReference type="AlphaFoldDB" id="A0A6B0GLR0"/>
<dbReference type="Proteomes" id="UP000451471">
    <property type="component" value="Unassembled WGS sequence"/>
</dbReference>
<dbReference type="RefSeq" id="WP_158203433.1">
    <property type="nucleotide sequence ID" value="NZ_WSZK01000009.1"/>
</dbReference>
<dbReference type="OrthoDB" id="8482at2157"/>